<dbReference type="GO" id="GO:0005524">
    <property type="term" value="F:ATP binding"/>
    <property type="evidence" value="ECO:0007669"/>
    <property type="project" value="UniProtKB-KW"/>
</dbReference>
<dbReference type="InterPro" id="IPR001245">
    <property type="entry name" value="Ser-Thr/Tyr_kinase_cat_dom"/>
</dbReference>
<feature type="compositionally biased region" description="Low complexity" evidence="9">
    <location>
        <begin position="231"/>
        <end position="242"/>
    </location>
</feature>
<evidence type="ECO:0000256" key="4">
    <source>
        <dbReference type="ARBA" id="ARBA00022741"/>
    </source>
</evidence>
<dbReference type="InterPro" id="IPR011009">
    <property type="entry name" value="Kinase-like_dom_sf"/>
</dbReference>
<sequence length="735" mass="82270">MFPPEFQPTQFAQKCSNTANNARLKTTDSEQVVVAVRAEKEISSTALAWALTHIVRPGDRIVLIAVFPKDSKSLGRRFWNFPRFTGDCGSSHRKRWSPDRVSQISESCSRMALQFRDQNNEVGVRIKVVSADGAVAAESKRVGAKWVILDKKLKVEEKHCIDNLHCNIVVMRHSQPKVLRLNLGESDEMQQPCTSSAPGCDIQKSQENRLKHSTPVSSPEDPTISFTRTTGGASASSSDGSSSPFILCEHNPLFERNKWSPRPAAYEQVHLDYHDMSFDSELRLMPNSPASPRTCIQNNVYWIHQNHTTQKHSSLSRSYGDNHDSKPPTSRPLIERLVHVDQEDRIQALGLSQRSPRGHVFNSDVRDAVSLGRASSAPPPLCSICQHKAPVFGKPPRWFNYRELEEATDGFSEENLLAEGRFGSVHRGLLRDGQMVAVKQLKIAGARGNNEFSREVGVLGCAQHRNVVMLIGFCTEGRKRILVYEYVCNGSLDFHLYGGNAAPLDWPSRLKIAIGVARGLRYLHEDCRVGCIVHKDLHPNNVLLTHDFEPLVGDFGINRWQPEFYLETEQSMTRTLRYLAPEYASGGHISQKADVYAFGVILLELITSLRAADIPRSHGKQLLHECLFTLVDLEEQSQVQAIKHQFSYLCTDQVQSQNFQYQLEAMAQAAVICLRRDPDSRPPMSKVLRILEGGDATVPLAFDTGPIGNRSGRLVGLNSSKHIASKANHNRRLSH</sequence>
<keyword evidence="4" id="KW-0547">Nucleotide-binding</keyword>
<keyword evidence="3" id="KW-0808">Transferase</keyword>
<feature type="region of interest" description="Disordered" evidence="9">
    <location>
        <begin position="208"/>
        <end position="242"/>
    </location>
</feature>
<dbReference type="PANTHER" id="PTHR47989:SF14">
    <property type="entry name" value="INACTIVE PROTEIN KINASE SELMODRAFT_444075"/>
    <property type="match status" value="1"/>
</dbReference>
<dbReference type="Gene3D" id="1.10.510.10">
    <property type="entry name" value="Transferase(Phosphotransferase) domain 1"/>
    <property type="match status" value="1"/>
</dbReference>
<dbReference type="EMBL" id="JBBNAF010000006">
    <property type="protein sequence ID" value="KAK9136440.1"/>
    <property type="molecule type" value="Genomic_DNA"/>
</dbReference>
<comment type="caution">
    <text evidence="11">The sequence shown here is derived from an EMBL/GenBank/DDBJ whole genome shotgun (WGS) entry which is preliminary data.</text>
</comment>
<dbReference type="Pfam" id="PF07714">
    <property type="entry name" value="PK_Tyr_Ser-Thr"/>
    <property type="match status" value="1"/>
</dbReference>
<feature type="region of interest" description="Disordered" evidence="9">
    <location>
        <begin position="312"/>
        <end position="331"/>
    </location>
</feature>
<keyword evidence="2" id="KW-0723">Serine/threonine-protein kinase</keyword>
<evidence type="ECO:0000313" key="12">
    <source>
        <dbReference type="Proteomes" id="UP001420932"/>
    </source>
</evidence>
<evidence type="ECO:0000256" key="9">
    <source>
        <dbReference type="SAM" id="MobiDB-lite"/>
    </source>
</evidence>
<evidence type="ECO:0000256" key="7">
    <source>
        <dbReference type="ARBA" id="ARBA00047899"/>
    </source>
</evidence>
<accession>A0AAP0JP14</accession>
<evidence type="ECO:0000259" key="10">
    <source>
        <dbReference type="PROSITE" id="PS50011"/>
    </source>
</evidence>
<dbReference type="SUPFAM" id="SSF56112">
    <property type="entry name" value="Protein kinase-like (PK-like)"/>
    <property type="match status" value="1"/>
</dbReference>
<dbReference type="Proteomes" id="UP001420932">
    <property type="component" value="Unassembled WGS sequence"/>
</dbReference>
<dbReference type="InterPro" id="IPR014729">
    <property type="entry name" value="Rossmann-like_a/b/a_fold"/>
</dbReference>
<dbReference type="InterPro" id="IPR000719">
    <property type="entry name" value="Prot_kinase_dom"/>
</dbReference>
<evidence type="ECO:0000313" key="11">
    <source>
        <dbReference type="EMBL" id="KAK9136440.1"/>
    </source>
</evidence>
<dbReference type="AlphaFoldDB" id="A0AAP0JP14"/>
<dbReference type="PROSITE" id="PS50011">
    <property type="entry name" value="PROTEIN_KINASE_DOM"/>
    <property type="match status" value="1"/>
</dbReference>
<dbReference type="Gene3D" id="3.40.50.620">
    <property type="entry name" value="HUPs"/>
    <property type="match status" value="1"/>
</dbReference>
<keyword evidence="6" id="KW-0067">ATP-binding</keyword>
<dbReference type="FunFam" id="1.10.510.10:FF:001023">
    <property type="entry name" value="Os07g0541700 protein"/>
    <property type="match status" value="1"/>
</dbReference>
<evidence type="ECO:0000256" key="1">
    <source>
        <dbReference type="ARBA" id="ARBA00012513"/>
    </source>
</evidence>
<dbReference type="FunFam" id="3.30.200.20:FF:000162">
    <property type="entry name" value="Adenine nucleotide alpha hydrolase-like domain kinase"/>
    <property type="match status" value="1"/>
</dbReference>
<keyword evidence="12" id="KW-1185">Reference proteome</keyword>
<keyword evidence="5" id="KW-0418">Kinase</keyword>
<comment type="catalytic activity">
    <reaction evidence="7">
        <text>L-threonyl-[protein] + ATP = O-phospho-L-threonyl-[protein] + ADP + H(+)</text>
        <dbReference type="Rhea" id="RHEA:46608"/>
        <dbReference type="Rhea" id="RHEA-COMP:11060"/>
        <dbReference type="Rhea" id="RHEA-COMP:11605"/>
        <dbReference type="ChEBI" id="CHEBI:15378"/>
        <dbReference type="ChEBI" id="CHEBI:30013"/>
        <dbReference type="ChEBI" id="CHEBI:30616"/>
        <dbReference type="ChEBI" id="CHEBI:61977"/>
        <dbReference type="ChEBI" id="CHEBI:456216"/>
        <dbReference type="EC" id="2.7.11.1"/>
    </reaction>
</comment>
<dbReference type="EC" id="2.7.11.1" evidence="1"/>
<evidence type="ECO:0000256" key="3">
    <source>
        <dbReference type="ARBA" id="ARBA00022679"/>
    </source>
</evidence>
<proteinExistence type="predicted"/>
<organism evidence="11 12">
    <name type="scientific">Stephania yunnanensis</name>
    <dbReference type="NCBI Taxonomy" id="152371"/>
    <lineage>
        <taxon>Eukaryota</taxon>
        <taxon>Viridiplantae</taxon>
        <taxon>Streptophyta</taxon>
        <taxon>Embryophyta</taxon>
        <taxon>Tracheophyta</taxon>
        <taxon>Spermatophyta</taxon>
        <taxon>Magnoliopsida</taxon>
        <taxon>Ranunculales</taxon>
        <taxon>Menispermaceae</taxon>
        <taxon>Menispermoideae</taxon>
        <taxon>Cissampelideae</taxon>
        <taxon>Stephania</taxon>
    </lineage>
</organism>
<evidence type="ECO:0000256" key="2">
    <source>
        <dbReference type="ARBA" id="ARBA00022527"/>
    </source>
</evidence>
<evidence type="ECO:0000256" key="8">
    <source>
        <dbReference type="ARBA" id="ARBA00048679"/>
    </source>
</evidence>
<evidence type="ECO:0000256" key="6">
    <source>
        <dbReference type="ARBA" id="ARBA00022840"/>
    </source>
</evidence>
<evidence type="ECO:0000256" key="5">
    <source>
        <dbReference type="ARBA" id="ARBA00022777"/>
    </source>
</evidence>
<dbReference type="Gene3D" id="3.30.200.20">
    <property type="entry name" value="Phosphorylase Kinase, domain 1"/>
    <property type="match status" value="1"/>
</dbReference>
<protein>
    <recommendedName>
        <fullName evidence="1">non-specific serine/threonine protein kinase</fullName>
        <ecNumber evidence="1">2.7.11.1</ecNumber>
    </recommendedName>
</protein>
<dbReference type="GO" id="GO:0004674">
    <property type="term" value="F:protein serine/threonine kinase activity"/>
    <property type="evidence" value="ECO:0007669"/>
    <property type="project" value="UniProtKB-KW"/>
</dbReference>
<name>A0AAP0JP14_9MAGN</name>
<dbReference type="PANTHER" id="PTHR47989">
    <property type="entry name" value="OS01G0750732 PROTEIN"/>
    <property type="match status" value="1"/>
</dbReference>
<feature type="domain" description="Protein kinase" evidence="10">
    <location>
        <begin position="411"/>
        <end position="698"/>
    </location>
</feature>
<gene>
    <name evidence="11" type="ORF">Syun_015770</name>
</gene>
<reference evidence="11 12" key="1">
    <citation type="submission" date="2024-01" db="EMBL/GenBank/DDBJ databases">
        <title>Genome assemblies of Stephania.</title>
        <authorList>
            <person name="Yang L."/>
        </authorList>
    </citation>
    <scope>NUCLEOTIDE SEQUENCE [LARGE SCALE GENOMIC DNA]</scope>
    <source>
        <strain evidence="11">YNDBR</strain>
        <tissue evidence="11">Leaf</tissue>
    </source>
</reference>
<comment type="catalytic activity">
    <reaction evidence="8">
        <text>L-seryl-[protein] + ATP = O-phospho-L-seryl-[protein] + ADP + H(+)</text>
        <dbReference type="Rhea" id="RHEA:17989"/>
        <dbReference type="Rhea" id="RHEA-COMP:9863"/>
        <dbReference type="Rhea" id="RHEA-COMP:11604"/>
        <dbReference type="ChEBI" id="CHEBI:15378"/>
        <dbReference type="ChEBI" id="CHEBI:29999"/>
        <dbReference type="ChEBI" id="CHEBI:30616"/>
        <dbReference type="ChEBI" id="CHEBI:83421"/>
        <dbReference type="ChEBI" id="CHEBI:456216"/>
        <dbReference type="EC" id="2.7.11.1"/>
    </reaction>
</comment>